<dbReference type="PANTHER" id="PTHR47737:SF1">
    <property type="entry name" value="GLYCINE BETAINE_PROLINE BETAINE TRANSPORT SYSTEM PERMEASE PROTEIN PROW"/>
    <property type="match status" value="1"/>
</dbReference>
<evidence type="ECO:0000256" key="2">
    <source>
        <dbReference type="ARBA" id="ARBA00022448"/>
    </source>
</evidence>
<dbReference type="GO" id="GO:0031460">
    <property type="term" value="P:glycine betaine transport"/>
    <property type="evidence" value="ECO:0007669"/>
    <property type="project" value="TreeGrafter"/>
</dbReference>
<evidence type="ECO:0000256" key="4">
    <source>
        <dbReference type="ARBA" id="ARBA00022692"/>
    </source>
</evidence>
<evidence type="ECO:0000256" key="1">
    <source>
        <dbReference type="ARBA" id="ARBA00004141"/>
    </source>
</evidence>
<dbReference type="EMBL" id="CP002344">
    <property type="protein sequence ID" value="ADU50878.1"/>
    <property type="molecule type" value="Genomic_DNA"/>
</dbReference>
<dbReference type="GO" id="GO:0015871">
    <property type="term" value="P:choline transport"/>
    <property type="evidence" value="ECO:0007669"/>
    <property type="project" value="TreeGrafter"/>
</dbReference>
<feature type="transmembrane region" description="Helical" evidence="7">
    <location>
        <begin position="97"/>
        <end position="118"/>
    </location>
</feature>
<dbReference type="GO" id="GO:0043190">
    <property type="term" value="C:ATP-binding cassette (ABC) transporter complex"/>
    <property type="evidence" value="ECO:0007669"/>
    <property type="project" value="TreeGrafter"/>
</dbReference>
<dbReference type="InterPro" id="IPR035906">
    <property type="entry name" value="MetI-like_sf"/>
</dbReference>
<dbReference type="PROSITE" id="PS50928">
    <property type="entry name" value="ABC_TM1"/>
    <property type="match status" value="1"/>
</dbReference>
<feature type="transmembrane region" description="Helical" evidence="7">
    <location>
        <begin position="251"/>
        <end position="268"/>
    </location>
</feature>
<dbReference type="STRING" id="644966.Tmar_0763"/>
<feature type="transmembrane region" description="Helical" evidence="7">
    <location>
        <begin position="207"/>
        <end position="231"/>
    </location>
</feature>
<dbReference type="CDD" id="cd06261">
    <property type="entry name" value="TM_PBP2"/>
    <property type="match status" value="1"/>
</dbReference>
<dbReference type="OrthoDB" id="9801163at2"/>
<reference evidence="9 10" key="1">
    <citation type="journal article" date="2010" name="Stand. Genomic Sci.">
        <title>Complete genome sequence of Thermaerobacter marianensis type strain (7p75a).</title>
        <authorList>
            <person name="Han C."/>
            <person name="Gu W."/>
            <person name="Zhang X."/>
            <person name="Lapidus A."/>
            <person name="Nolan M."/>
            <person name="Copeland A."/>
            <person name="Lucas S."/>
            <person name="Del Rio T.G."/>
            <person name="Tice H."/>
            <person name="Cheng J.F."/>
            <person name="Tapia R."/>
            <person name="Goodwin L."/>
            <person name="Pitluck S."/>
            <person name="Pagani I."/>
            <person name="Ivanova N."/>
            <person name="Mavromatis K."/>
            <person name="Mikhailova N."/>
            <person name="Pati A."/>
            <person name="Chen A."/>
            <person name="Palaniappan K."/>
            <person name="Land M."/>
            <person name="Hauser L."/>
            <person name="Chang Y.J."/>
            <person name="Jeffries C.D."/>
            <person name="Schneider S."/>
            <person name="Rohde M."/>
            <person name="Goker M."/>
            <person name="Pukall R."/>
            <person name="Woyke T."/>
            <person name="Bristow J."/>
            <person name="Eisen J.A."/>
            <person name="Markowitz V."/>
            <person name="Hugenholtz P."/>
            <person name="Kyrpides N.C."/>
            <person name="Klenk H.P."/>
            <person name="Detter J.C."/>
        </authorList>
    </citation>
    <scope>NUCLEOTIDE SEQUENCE [LARGE SCALE GENOMIC DNA]</scope>
    <source>
        <strain evidence="10">ATCC 700841 / DSM 12885 / JCM 10246 / 7p75a</strain>
    </source>
</reference>
<evidence type="ECO:0000256" key="7">
    <source>
        <dbReference type="RuleBase" id="RU363032"/>
    </source>
</evidence>
<gene>
    <name evidence="9" type="ordered locus">Tmar_0763</name>
</gene>
<dbReference type="PANTHER" id="PTHR47737">
    <property type="entry name" value="GLYCINE BETAINE/PROLINE BETAINE TRANSPORT SYSTEM PERMEASE PROTEIN PROW"/>
    <property type="match status" value="1"/>
</dbReference>
<protein>
    <submittedName>
        <fullName evidence="9">Binding-protein-dependent transport systems inner membrane component</fullName>
    </submittedName>
</protein>
<comment type="subcellular location">
    <subcellularLocation>
        <location evidence="7">Cell membrane</location>
        <topology evidence="7">Multi-pass membrane protein</topology>
    </subcellularLocation>
    <subcellularLocation>
        <location evidence="1">Membrane</location>
        <topology evidence="1">Multi-pass membrane protein</topology>
    </subcellularLocation>
</comment>
<sequence>MPAGSVEVNVPLGEWAEALIYWLLDSLDPVWDGLSAAVSGLVEAAMALLLGGPAPVVIAVLAGLAWWLRGRGFGLFTAAAFVLIWAMGEWEAAMQTLALVLAATVVAVAIGIPAGIAASRSPVLRAVLRPVLDLMQTLPAFVHLLPAVLFFGAGVVPGLLATVVFAVPPAIRLTDLGIRQVPADVVEAGRAFGSTPNQILRKIQLPLALPTIMAGVNQVIMLALSMVVIAGMAGAPGLGAEVVRGLTALDIPLGVESGLAVVLLAVYLDRITEGLAGRVSRQRARPQAGGAGAARAA</sequence>
<keyword evidence="2 7" id="KW-0813">Transport</keyword>
<evidence type="ECO:0000259" key="8">
    <source>
        <dbReference type="PROSITE" id="PS50928"/>
    </source>
</evidence>
<keyword evidence="6 7" id="KW-0472">Membrane</keyword>
<dbReference type="HOGENOM" id="CLU_028473_1_0_9"/>
<proteinExistence type="inferred from homology"/>
<comment type="similarity">
    <text evidence="7">Belongs to the binding-protein-dependent transport system permease family.</text>
</comment>
<dbReference type="GO" id="GO:0015226">
    <property type="term" value="F:carnitine transmembrane transporter activity"/>
    <property type="evidence" value="ECO:0007669"/>
    <property type="project" value="TreeGrafter"/>
</dbReference>
<feature type="transmembrane region" description="Helical" evidence="7">
    <location>
        <begin position="138"/>
        <end position="167"/>
    </location>
</feature>
<keyword evidence="3" id="KW-1003">Cell membrane</keyword>
<dbReference type="KEGG" id="tmr:Tmar_0763"/>
<dbReference type="InterPro" id="IPR000515">
    <property type="entry name" value="MetI-like"/>
</dbReference>
<evidence type="ECO:0000313" key="10">
    <source>
        <dbReference type="Proteomes" id="UP000008915"/>
    </source>
</evidence>
<dbReference type="Gene3D" id="1.10.3720.10">
    <property type="entry name" value="MetI-like"/>
    <property type="match status" value="1"/>
</dbReference>
<dbReference type="eggNOG" id="COG4176">
    <property type="taxonomic scope" value="Bacteria"/>
</dbReference>
<organism evidence="9 10">
    <name type="scientific">Thermaerobacter marianensis (strain ATCC 700841 / DSM 12885 / JCM 10246 / 7p75a)</name>
    <dbReference type="NCBI Taxonomy" id="644966"/>
    <lineage>
        <taxon>Bacteria</taxon>
        <taxon>Bacillati</taxon>
        <taxon>Bacillota</taxon>
        <taxon>Clostridia</taxon>
        <taxon>Eubacteriales</taxon>
        <taxon>Clostridiales Family XVII. Incertae Sedis</taxon>
        <taxon>Thermaerobacter</taxon>
    </lineage>
</organism>
<evidence type="ECO:0000256" key="5">
    <source>
        <dbReference type="ARBA" id="ARBA00022989"/>
    </source>
</evidence>
<dbReference type="AlphaFoldDB" id="E6SIH2"/>
<feature type="transmembrane region" description="Helical" evidence="7">
    <location>
        <begin position="73"/>
        <end position="90"/>
    </location>
</feature>
<dbReference type="Pfam" id="PF00528">
    <property type="entry name" value="BPD_transp_1"/>
    <property type="match status" value="1"/>
</dbReference>
<accession>E6SIH2</accession>
<keyword evidence="4 7" id="KW-0812">Transmembrane</keyword>
<name>E6SIH2_THEM7</name>
<feature type="transmembrane region" description="Helical" evidence="7">
    <location>
        <begin position="44"/>
        <end position="67"/>
    </location>
</feature>
<evidence type="ECO:0000256" key="6">
    <source>
        <dbReference type="ARBA" id="ARBA00023136"/>
    </source>
</evidence>
<dbReference type="RefSeq" id="WP_013495183.1">
    <property type="nucleotide sequence ID" value="NC_014831.1"/>
</dbReference>
<keyword evidence="10" id="KW-1185">Reference proteome</keyword>
<dbReference type="GO" id="GO:0005275">
    <property type="term" value="F:amine transmembrane transporter activity"/>
    <property type="evidence" value="ECO:0007669"/>
    <property type="project" value="TreeGrafter"/>
</dbReference>
<keyword evidence="5 7" id="KW-1133">Transmembrane helix</keyword>
<evidence type="ECO:0000256" key="3">
    <source>
        <dbReference type="ARBA" id="ARBA00022475"/>
    </source>
</evidence>
<evidence type="ECO:0000313" key="9">
    <source>
        <dbReference type="EMBL" id="ADU50878.1"/>
    </source>
</evidence>
<dbReference type="SUPFAM" id="SSF161098">
    <property type="entry name" value="MetI-like"/>
    <property type="match status" value="1"/>
</dbReference>
<reference evidence="10" key="2">
    <citation type="journal article" date="2010" name="Stand. Genomic Sci.">
        <title>Complete genome sequence of Thermaerobacter marianensis type strain (7p75aT).</title>
        <authorList>
            <person name="Han C."/>
            <person name="Gu W."/>
            <person name="Zhang X."/>
            <person name="Lapidus A."/>
            <person name="Nolan M."/>
            <person name="Copeland A."/>
            <person name="Lucas S."/>
            <person name="Glavina Del Rio T."/>
            <person name="Tice H."/>
            <person name="Cheng J."/>
            <person name="Tapia R."/>
            <person name="Goodwin L."/>
            <person name="Pitluck S."/>
            <person name="Pagani I."/>
            <person name="Ivanova N."/>
            <person name="Mavromatis K."/>
            <person name="Mikhailova N."/>
            <person name="Pati A."/>
            <person name="Chen A."/>
            <person name="Palaniappan K."/>
            <person name="Land M."/>
            <person name="Hauser L."/>
            <person name="Chang Y."/>
            <person name="Jeffries C."/>
            <person name="Schneider S."/>
            <person name="Rohde M."/>
            <person name="Goker M."/>
            <person name="Pukall R."/>
            <person name="Woyke T."/>
            <person name="Bristow J."/>
            <person name="Eisen J."/>
            <person name="Markowitz V."/>
            <person name="Hugenholtz P."/>
            <person name="Kyrpides N."/>
            <person name="Klenk H."/>
            <person name="Detter J."/>
        </authorList>
    </citation>
    <scope>NUCLEOTIDE SEQUENCE [LARGE SCALE GENOMIC DNA]</scope>
    <source>
        <strain evidence="10">ATCC 700841 / DSM 12885 / JCM 10246 / 7p75a</strain>
    </source>
</reference>
<dbReference type="Proteomes" id="UP000008915">
    <property type="component" value="Chromosome"/>
</dbReference>
<feature type="domain" description="ABC transmembrane type-1" evidence="8">
    <location>
        <begin position="93"/>
        <end position="272"/>
    </location>
</feature>
<dbReference type="FunFam" id="1.10.3720.10:FF:000001">
    <property type="entry name" value="Glycine betaine ABC transporter, permease"/>
    <property type="match status" value="1"/>
</dbReference>